<evidence type="ECO:0000313" key="2">
    <source>
        <dbReference type="EMBL" id="GGT59967.1"/>
    </source>
</evidence>
<feature type="compositionally biased region" description="Basic and acidic residues" evidence="1">
    <location>
        <begin position="1"/>
        <end position="16"/>
    </location>
</feature>
<dbReference type="Proteomes" id="UP000619486">
    <property type="component" value="Unassembled WGS sequence"/>
</dbReference>
<dbReference type="InterPro" id="IPR019587">
    <property type="entry name" value="Polyketide_cyclase/dehydratase"/>
</dbReference>
<evidence type="ECO:0000256" key="1">
    <source>
        <dbReference type="SAM" id="MobiDB-lite"/>
    </source>
</evidence>
<evidence type="ECO:0000313" key="3">
    <source>
        <dbReference type="Proteomes" id="UP000619486"/>
    </source>
</evidence>
<protein>
    <recommendedName>
        <fullName evidence="4">SRPBCC family protein</fullName>
    </recommendedName>
</protein>
<dbReference type="Pfam" id="PF10604">
    <property type="entry name" value="Polyketide_cyc2"/>
    <property type="match status" value="1"/>
</dbReference>
<dbReference type="InterPro" id="IPR023393">
    <property type="entry name" value="START-like_dom_sf"/>
</dbReference>
<dbReference type="EMBL" id="BMQQ01000035">
    <property type="protein sequence ID" value="GGT59967.1"/>
    <property type="molecule type" value="Genomic_DNA"/>
</dbReference>
<evidence type="ECO:0008006" key="4">
    <source>
        <dbReference type="Google" id="ProtNLM"/>
    </source>
</evidence>
<sequence length="174" mass="19479">MAKRGTKWDHLDERPMKGGTPEGGTMSEIRETIDISRRPEEVFSYVTDPSHLPEWQESAVSAQPLGDTPMAVGSKVAVTRRVGKREFPMTMQITEMDPPRYWHMKGIDGPVRGDVRGTIEPLEGGTRSRLTLALDFESHGIGKVLVPLVVRPHARKEMPKNEQRLKGLLERTAA</sequence>
<reference evidence="2" key="1">
    <citation type="journal article" date="2014" name="Int. J. Syst. Evol. Microbiol.">
        <title>Complete genome sequence of Corynebacterium casei LMG S-19264T (=DSM 44701T), isolated from a smear-ripened cheese.</title>
        <authorList>
            <consortium name="US DOE Joint Genome Institute (JGI-PGF)"/>
            <person name="Walter F."/>
            <person name="Albersmeier A."/>
            <person name="Kalinowski J."/>
            <person name="Ruckert C."/>
        </authorList>
    </citation>
    <scope>NUCLEOTIDE SEQUENCE</scope>
    <source>
        <strain evidence="2">JCM 3172</strain>
    </source>
</reference>
<name>A0A918LVW0_9ACTN</name>
<proteinExistence type="predicted"/>
<dbReference type="AlphaFoldDB" id="A0A918LVW0"/>
<comment type="caution">
    <text evidence="2">The sequence shown here is derived from an EMBL/GenBank/DDBJ whole genome shotgun (WGS) entry which is preliminary data.</text>
</comment>
<accession>A0A918LVW0</accession>
<keyword evidence="3" id="KW-1185">Reference proteome</keyword>
<dbReference type="Gene3D" id="3.30.530.20">
    <property type="match status" value="1"/>
</dbReference>
<organism evidence="2 3">
    <name type="scientific">Streptomyces purpureus</name>
    <dbReference type="NCBI Taxonomy" id="1951"/>
    <lineage>
        <taxon>Bacteria</taxon>
        <taxon>Bacillati</taxon>
        <taxon>Actinomycetota</taxon>
        <taxon>Actinomycetes</taxon>
        <taxon>Kitasatosporales</taxon>
        <taxon>Streptomycetaceae</taxon>
        <taxon>Streptomyces</taxon>
    </lineage>
</organism>
<gene>
    <name evidence="2" type="ORF">GCM10014713_61800</name>
</gene>
<feature type="region of interest" description="Disordered" evidence="1">
    <location>
        <begin position="1"/>
        <end position="26"/>
    </location>
</feature>
<reference evidence="2" key="2">
    <citation type="submission" date="2020-09" db="EMBL/GenBank/DDBJ databases">
        <authorList>
            <person name="Sun Q."/>
            <person name="Ohkuma M."/>
        </authorList>
    </citation>
    <scope>NUCLEOTIDE SEQUENCE</scope>
    <source>
        <strain evidence="2">JCM 3172</strain>
    </source>
</reference>
<dbReference type="SUPFAM" id="SSF55961">
    <property type="entry name" value="Bet v1-like"/>
    <property type="match status" value="1"/>
</dbReference>